<dbReference type="InterPro" id="IPR016171">
    <property type="entry name" value="Vanillyl_alc_oxidase_C-sub2"/>
</dbReference>
<evidence type="ECO:0000256" key="2">
    <source>
        <dbReference type="ARBA" id="ARBA00008000"/>
    </source>
</evidence>
<dbReference type="InterPro" id="IPR016169">
    <property type="entry name" value="FAD-bd_PCMH_sub2"/>
</dbReference>
<dbReference type="RefSeq" id="WP_088560625.1">
    <property type="nucleotide sequence ID" value="NZ_FYEH01000004.1"/>
</dbReference>
<evidence type="ECO:0000313" key="7">
    <source>
        <dbReference type="EMBL" id="SNB64033.1"/>
    </source>
</evidence>
<sequence length="463" mass="49573">MSDIVADLLRELGPSLVAVGVDIPARNHSDWVGVAPAEPLALVRPRSTEDLATTVRLCAAQAVPVVAQGGLTGLAGGAEPRADWVAISLERMNGIEEIDPATGTMLVKAGTPLEVVQQAASEAGFFYPVDLGARGTATIGGTIATNAGGNRVIRYGMTRQSILGLEVVLADGTIVNALNRFLKNNAGYDIKQLFIGTEGTLGIVTRAVLRLEAEPGFTSAAVCGLPDYPAIVELLKFARRKLGSGLTAFEVMWPSFYDLMTSKVEGVRPPLAGRHGMYVLIESQGTDEAFDAPRFAAFLESAFEEGLIEDAAVARSQGDVQAFWKIRDSVSEFSHVLGPDTALDISLRVAEMDDFVEEANVALRQAFPDMQSVSFGHVGDNNLHLNIHVPGLSKQPKPEIQAIVYELVRRRQGSVSAEHGIGTIKAPFLPYSRNAAEIGLMERLKDALDPKALLNPGKVLIRR</sequence>
<dbReference type="InterPro" id="IPR016164">
    <property type="entry name" value="FAD-linked_Oxase-like_C"/>
</dbReference>
<dbReference type="Pfam" id="PF01565">
    <property type="entry name" value="FAD_binding_4"/>
    <property type="match status" value="1"/>
</dbReference>
<dbReference type="Gene3D" id="3.30.70.2190">
    <property type="match status" value="1"/>
</dbReference>
<comment type="similarity">
    <text evidence="2">Belongs to the FAD-binding oxidoreductase/transferase type 4 family.</text>
</comment>
<dbReference type="Proteomes" id="UP000197065">
    <property type="component" value="Unassembled WGS sequence"/>
</dbReference>
<feature type="domain" description="FAD-binding PCMH-type" evidence="6">
    <location>
        <begin position="35"/>
        <end position="214"/>
    </location>
</feature>
<accession>A0A212QWN3</accession>
<dbReference type="Gene3D" id="3.30.465.10">
    <property type="match status" value="1"/>
</dbReference>
<keyword evidence="4" id="KW-0274">FAD</keyword>
<keyword evidence="3" id="KW-0285">Flavoprotein</keyword>
<keyword evidence="8" id="KW-1185">Reference proteome</keyword>
<dbReference type="PROSITE" id="PS51387">
    <property type="entry name" value="FAD_PCMH"/>
    <property type="match status" value="1"/>
</dbReference>
<dbReference type="Gene3D" id="3.30.70.2740">
    <property type="match status" value="1"/>
</dbReference>
<dbReference type="InterPro" id="IPR036318">
    <property type="entry name" value="FAD-bd_PCMH-like_sf"/>
</dbReference>
<dbReference type="FunFam" id="1.10.45.10:FF:000001">
    <property type="entry name" value="D-lactate dehydrogenase mitochondrial"/>
    <property type="match status" value="1"/>
</dbReference>
<dbReference type="GO" id="GO:0016491">
    <property type="term" value="F:oxidoreductase activity"/>
    <property type="evidence" value="ECO:0007669"/>
    <property type="project" value="UniProtKB-KW"/>
</dbReference>
<evidence type="ECO:0000259" key="6">
    <source>
        <dbReference type="PROSITE" id="PS51387"/>
    </source>
</evidence>
<dbReference type="InterPro" id="IPR004113">
    <property type="entry name" value="FAD-bd_oxidored_4_C"/>
</dbReference>
<gene>
    <name evidence="7" type="ORF">SAMN07250955_10421</name>
</gene>
<dbReference type="InterPro" id="IPR051264">
    <property type="entry name" value="FAD-oxidored/transferase_4"/>
</dbReference>
<dbReference type="GO" id="GO:0071949">
    <property type="term" value="F:FAD binding"/>
    <property type="evidence" value="ECO:0007669"/>
    <property type="project" value="InterPro"/>
</dbReference>
<evidence type="ECO:0000256" key="5">
    <source>
        <dbReference type="ARBA" id="ARBA00023002"/>
    </source>
</evidence>
<dbReference type="Gene3D" id="1.10.45.10">
    <property type="entry name" value="Vanillyl-alcohol Oxidase, Chain A, domain 4"/>
    <property type="match status" value="1"/>
</dbReference>
<dbReference type="EMBL" id="FYEH01000004">
    <property type="protein sequence ID" value="SNB64033.1"/>
    <property type="molecule type" value="Genomic_DNA"/>
</dbReference>
<dbReference type="InterPro" id="IPR016166">
    <property type="entry name" value="FAD-bd_PCMH"/>
</dbReference>
<dbReference type="GO" id="GO:0022904">
    <property type="term" value="P:respiratory electron transport chain"/>
    <property type="evidence" value="ECO:0007669"/>
    <property type="project" value="TreeGrafter"/>
</dbReference>
<name>A0A212QWN3_9PROT</name>
<proteinExistence type="inferred from homology"/>
<dbReference type="OrthoDB" id="9815648at2"/>
<evidence type="ECO:0000256" key="3">
    <source>
        <dbReference type="ARBA" id="ARBA00022630"/>
    </source>
</evidence>
<dbReference type="SUPFAM" id="SSF55103">
    <property type="entry name" value="FAD-linked oxidases, C-terminal domain"/>
    <property type="match status" value="1"/>
</dbReference>
<evidence type="ECO:0000256" key="1">
    <source>
        <dbReference type="ARBA" id="ARBA00001974"/>
    </source>
</evidence>
<dbReference type="PANTHER" id="PTHR43716">
    <property type="entry name" value="D-2-HYDROXYGLUTARATE DEHYDROGENASE, MITOCHONDRIAL"/>
    <property type="match status" value="1"/>
</dbReference>
<organism evidence="7 8">
    <name type="scientific">Arboricoccus pini</name>
    <dbReference type="NCBI Taxonomy" id="1963835"/>
    <lineage>
        <taxon>Bacteria</taxon>
        <taxon>Pseudomonadati</taxon>
        <taxon>Pseudomonadota</taxon>
        <taxon>Alphaproteobacteria</taxon>
        <taxon>Geminicoccales</taxon>
        <taxon>Geminicoccaceae</taxon>
        <taxon>Arboricoccus</taxon>
    </lineage>
</organism>
<comment type="cofactor">
    <cofactor evidence="1">
        <name>FAD</name>
        <dbReference type="ChEBI" id="CHEBI:57692"/>
    </cofactor>
</comment>
<dbReference type="SUPFAM" id="SSF56176">
    <property type="entry name" value="FAD-binding/transporter-associated domain-like"/>
    <property type="match status" value="1"/>
</dbReference>
<evidence type="ECO:0000313" key="8">
    <source>
        <dbReference type="Proteomes" id="UP000197065"/>
    </source>
</evidence>
<keyword evidence="5" id="KW-0560">Oxidoreductase</keyword>
<dbReference type="PANTHER" id="PTHR43716:SF1">
    <property type="entry name" value="D-2-HYDROXYGLUTARATE DEHYDROGENASE, MITOCHONDRIAL"/>
    <property type="match status" value="1"/>
</dbReference>
<dbReference type="AlphaFoldDB" id="A0A212QWN3"/>
<evidence type="ECO:0000256" key="4">
    <source>
        <dbReference type="ARBA" id="ARBA00022827"/>
    </source>
</evidence>
<reference evidence="7 8" key="1">
    <citation type="submission" date="2017-06" db="EMBL/GenBank/DDBJ databases">
        <authorList>
            <person name="Kim H.J."/>
            <person name="Triplett B.A."/>
        </authorList>
    </citation>
    <scope>NUCLEOTIDE SEQUENCE [LARGE SCALE GENOMIC DNA]</scope>
    <source>
        <strain evidence="7 8">B29T1</strain>
    </source>
</reference>
<dbReference type="InterPro" id="IPR006094">
    <property type="entry name" value="Oxid_FAD_bind_N"/>
</dbReference>
<protein>
    <submittedName>
        <fullName evidence="7">FAD/FMN-containing dehydrogenase</fullName>
    </submittedName>
</protein>
<dbReference type="Pfam" id="PF02913">
    <property type="entry name" value="FAD-oxidase_C"/>
    <property type="match status" value="1"/>
</dbReference>